<feature type="compositionally biased region" description="Basic and acidic residues" evidence="4">
    <location>
        <begin position="214"/>
        <end position="227"/>
    </location>
</feature>
<dbReference type="InterPro" id="IPR038765">
    <property type="entry name" value="Papain-like_cys_pep_sf"/>
</dbReference>
<feature type="region of interest" description="Disordered" evidence="4">
    <location>
        <begin position="55"/>
        <end position="103"/>
    </location>
</feature>
<evidence type="ECO:0000259" key="5">
    <source>
        <dbReference type="PROSITE" id="PS50600"/>
    </source>
</evidence>
<gene>
    <name evidence="6" type="ORF">CNMCM5793_003680</name>
</gene>
<dbReference type="OrthoDB" id="5084510at2759"/>
<comment type="similarity">
    <text evidence="1">Belongs to the peptidase C48 family.</text>
</comment>
<evidence type="ECO:0000313" key="7">
    <source>
        <dbReference type="Proteomes" id="UP000630445"/>
    </source>
</evidence>
<dbReference type="InterPro" id="IPR003653">
    <property type="entry name" value="Peptidase_C48_C"/>
</dbReference>
<dbReference type="SUPFAM" id="SSF54001">
    <property type="entry name" value="Cysteine proteinases"/>
    <property type="match status" value="1"/>
</dbReference>
<dbReference type="GO" id="GO:0006508">
    <property type="term" value="P:proteolysis"/>
    <property type="evidence" value="ECO:0007669"/>
    <property type="project" value="UniProtKB-KW"/>
</dbReference>
<evidence type="ECO:0000313" key="6">
    <source>
        <dbReference type="EMBL" id="KAF7128771.1"/>
    </source>
</evidence>
<organism evidence="6 7">
    <name type="scientific">Aspergillus hiratsukae</name>
    <dbReference type="NCBI Taxonomy" id="1194566"/>
    <lineage>
        <taxon>Eukaryota</taxon>
        <taxon>Fungi</taxon>
        <taxon>Dikarya</taxon>
        <taxon>Ascomycota</taxon>
        <taxon>Pezizomycotina</taxon>
        <taxon>Eurotiomycetes</taxon>
        <taxon>Eurotiomycetidae</taxon>
        <taxon>Eurotiales</taxon>
        <taxon>Aspergillaceae</taxon>
        <taxon>Aspergillus</taxon>
        <taxon>Aspergillus subgen. Fumigati</taxon>
    </lineage>
</organism>
<name>A0A8H6PE61_9EURO</name>
<feature type="region of interest" description="Disordered" evidence="4">
    <location>
        <begin position="177"/>
        <end position="227"/>
    </location>
</feature>
<dbReference type="Proteomes" id="UP000630445">
    <property type="component" value="Unassembled WGS sequence"/>
</dbReference>
<dbReference type="Pfam" id="PF02902">
    <property type="entry name" value="Peptidase_C48"/>
    <property type="match status" value="1"/>
</dbReference>
<keyword evidence="3" id="KW-0378">Hydrolase</keyword>
<dbReference type="Gene3D" id="3.40.395.10">
    <property type="entry name" value="Adenoviral Proteinase, Chain A"/>
    <property type="match status" value="1"/>
</dbReference>
<dbReference type="GO" id="GO:0019783">
    <property type="term" value="F:ubiquitin-like protein peptidase activity"/>
    <property type="evidence" value="ECO:0007669"/>
    <property type="project" value="UniProtKB-ARBA"/>
</dbReference>
<dbReference type="GO" id="GO:0008234">
    <property type="term" value="F:cysteine-type peptidase activity"/>
    <property type="evidence" value="ECO:0007669"/>
    <property type="project" value="InterPro"/>
</dbReference>
<proteinExistence type="inferred from homology"/>
<keyword evidence="7" id="KW-1185">Reference proteome</keyword>
<feature type="domain" description="Ubiquitin-like protease family profile" evidence="5">
    <location>
        <begin position="566"/>
        <end position="744"/>
    </location>
</feature>
<evidence type="ECO:0000256" key="2">
    <source>
        <dbReference type="ARBA" id="ARBA00022670"/>
    </source>
</evidence>
<accession>A0A8H6PE61</accession>
<keyword evidence="2" id="KW-0645">Protease</keyword>
<dbReference type="EMBL" id="JACBAD010001900">
    <property type="protein sequence ID" value="KAF7128771.1"/>
    <property type="molecule type" value="Genomic_DNA"/>
</dbReference>
<evidence type="ECO:0000256" key="3">
    <source>
        <dbReference type="ARBA" id="ARBA00022801"/>
    </source>
</evidence>
<reference evidence="6" key="1">
    <citation type="submission" date="2020-06" db="EMBL/GenBank/DDBJ databases">
        <title>Draft genome sequences of strains closely related to Aspergillus parafelis and Aspergillus hiratsukae.</title>
        <authorList>
            <person name="Dos Santos R.A.C."/>
            <person name="Rivero-Menendez O."/>
            <person name="Steenwyk J.L."/>
            <person name="Mead M.E."/>
            <person name="Goldman G.H."/>
            <person name="Alastruey-Izquierdo A."/>
            <person name="Rokas A."/>
        </authorList>
    </citation>
    <scope>NUCLEOTIDE SEQUENCE</scope>
    <source>
        <strain evidence="6">CNM-CM5793</strain>
    </source>
</reference>
<protein>
    <recommendedName>
        <fullName evidence="5">Ubiquitin-like protease family profile domain-containing protein</fullName>
    </recommendedName>
</protein>
<comment type="caution">
    <text evidence="6">The sequence shown here is derived from an EMBL/GenBank/DDBJ whole genome shotgun (WGS) entry which is preliminary data.</text>
</comment>
<dbReference type="PROSITE" id="PS50600">
    <property type="entry name" value="ULP_PROTEASE"/>
    <property type="match status" value="1"/>
</dbReference>
<sequence>MRQRYSNVIFKKDATDQPYQFNSIMHQLCKGAPQVAQAIAGAIQEEKISFPELQGPKLREATHSSKRRRSLVVDPSYRPSKSAKREVDCCSGNADGSNHQRDFDPVQKITTSHAKELARVDEESLDEGNRIRVVLSAPPSYHNSAQDDTRDGRKAVHWESISLENVDVVAKSSGATSTSSGCVTLTPREIPAPSPGRSSPSTAVAKTDPITSEKLGDGRSSPRTEEMQRERIPGALGITNASISPAPVKTAFKELILLVVKTIYQFCNYQDGPPHATCQRILQSLKDGGFEERKASSTSEWSDGSTWMRILDMGSSQQNKVTVLNMLMYIGAWEWFDRQVNYVQGNVRTKKNKLIGEKKAKTHVLNKMQDSLQDSRPQPAAQEKWFSRVGTVTLEENASGILPRDGPTGVIAMAKIQQRSRISTLLHRGKWLSTKLVKELGRGILLHPKIWDYTKMSEEKLDDWIEKTKEDTNQKLLWQILGPQLDRLVENGSPDLQAFYEDLSKKELVTEEEINEMKICYPLDSEALPPGKLEDAVTHLKKLVSSKVLGKDTLDTTDTIAVNGSMELTCDIFDRLYPRKWLDVWTIYLAMVLSDKPPHVRFSISTPLEYRAEEIKKIKEIKKVKKVTSDSLDCQLVEVKKTTPLARWAEKIAEDQKEAEEELVHFCPINHNQDHFTLLEINEREKLIRHYDSLANDATRKTEIPRLVEQQFGSFGFRYMDAPTPQQDDGWSCGIRVIWNFRRLCNGIPIGSWSQRLNPEPMLLEIVEGMIACVEGNAMRKCR</sequence>
<dbReference type="AlphaFoldDB" id="A0A8H6PE61"/>
<evidence type="ECO:0000256" key="4">
    <source>
        <dbReference type="SAM" id="MobiDB-lite"/>
    </source>
</evidence>
<evidence type="ECO:0000256" key="1">
    <source>
        <dbReference type="ARBA" id="ARBA00005234"/>
    </source>
</evidence>